<dbReference type="GO" id="GO:0044281">
    <property type="term" value="P:small molecule metabolic process"/>
    <property type="evidence" value="ECO:0007669"/>
    <property type="project" value="UniProtKB-ARBA"/>
</dbReference>
<sequence>MNGAESLVRSLLDADVDVCFANPGTSEMHFVAALDKVGGMRCVLGLFEGVVTGAADGYARMAEKPAVTLLHTGPGLANGIANLHNARKAGVPIVNMVGEHASWHIAHDAPLTSDIAGLAAPVSHWLRTCESAANLASDGADAVAAAGGLPGKIATLIVPANTAWESSTGKAQSDPSPTLTDDQGSTPEEIDPANLQRIAEVLNSGESVAIVIGGAALRSDALKSVARIAKARGASLFCETFKSRMERGAGRVPVDAIPYRLQSATTLLEDFEHIVAIGTKPPIAFFAYPDTRSELYSEKAEAHQLASLFQNVPKALDDLEAILDTTDVIAELQPLELPVRCEDGPLTPGSLANVIARLLPEDAIVVDESVTAGREIFAATQGSHTHDWLEVCGGSIGGGLPLATGAAIAAPDRPVFCFEGDGSAMYTVQSLWTQARESLNITTIILANQSYDILKYELENVQASSGEIALSMMDLTRPSLDWVAMSESMGVAARKVATVAELEEALKHAASTQGPFLIEARL</sequence>
<keyword evidence="7" id="KW-1185">Reference proteome</keyword>
<evidence type="ECO:0000259" key="4">
    <source>
        <dbReference type="Pfam" id="PF02775"/>
    </source>
</evidence>
<protein>
    <submittedName>
        <fullName evidence="6">Acetolactate synthase large subunit IlvX</fullName>
        <ecNumber evidence="6">2.2.1.6</ecNumber>
    </submittedName>
</protein>
<evidence type="ECO:0000256" key="3">
    <source>
        <dbReference type="SAM" id="MobiDB-lite"/>
    </source>
</evidence>
<dbReference type="PANTHER" id="PTHR18968:SF86">
    <property type="entry name" value="ACETOLACTATE SYNTHASE LARGE SUBUNIT ILVX-RELATED"/>
    <property type="match status" value="1"/>
</dbReference>
<gene>
    <name evidence="6" type="primary">ilvX</name>
    <name evidence="6" type="ORF">IMCC3135_03755</name>
</gene>
<dbReference type="SUPFAM" id="SSF52467">
    <property type="entry name" value="DHS-like NAD/FAD-binding domain"/>
    <property type="match status" value="1"/>
</dbReference>
<proteinExistence type="inferred from homology"/>
<reference evidence="6 7" key="1">
    <citation type="submission" date="2016-12" db="EMBL/GenBank/DDBJ databases">
        <authorList>
            <person name="Song W.-J."/>
            <person name="Kurnit D.M."/>
        </authorList>
    </citation>
    <scope>NUCLEOTIDE SEQUENCE [LARGE SCALE GENOMIC DNA]</scope>
    <source>
        <strain evidence="6 7">IMCC3135</strain>
    </source>
</reference>
<dbReference type="Gene3D" id="3.40.50.1220">
    <property type="entry name" value="TPP-binding domain"/>
    <property type="match status" value="1"/>
</dbReference>
<dbReference type="Proteomes" id="UP000250079">
    <property type="component" value="Chromosome"/>
</dbReference>
<feature type="domain" description="Thiamine pyrophosphate enzyme N-terminal TPP-binding" evidence="5">
    <location>
        <begin position="1"/>
        <end position="108"/>
    </location>
</feature>
<evidence type="ECO:0000313" key="7">
    <source>
        <dbReference type="Proteomes" id="UP000250079"/>
    </source>
</evidence>
<dbReference type="InterPro" id="IPR029035">
    <property type="entry name" value="DHS-like_NAD/FAD-binding_dom"/>
</dbReference>
<dbReference type="Pfam" id="PF02776">
    <property type="entry name" value="TPP_enzyme_N"/>
    <property type="match status" value="1"/>
</dbReference>
<feature type="compositionally biased region" description="Polar residues" evidence="3">
    <location>
        <begin position="165"/>
        <end position="186"/>
    </location>
</feature>
<feature type="region of interest" description="Disordered" evidence="3">
    <location>
        <begin position="165"/>
        <end position="189"/>
    </location>
</feature>
<dbReference type="Gene3D" id="3.40.50.970">
    <property type="match status" value="2"/>
</dbReference>
<dbReference type="CDD" id="cd07035">
    <property type="entry name" value="TPP_PYR_POX_like"/>
    <property type="match status" value="1"/>
</dbReference>
<dbReference type="InterPro" id="IPR011766">
    <property type="entry name" value="TPP_enzyme_TPP-bd"/>
</dbReference>
<dbReference type="Pfam" id="PF02775">
    <property type="entry name" value="TPP_enzyme_C"/>
    <property type="match status" value="1"/>
</dbReference>
<name>A0A2Z2NUU5_9GAMM</name>
<dbReference type="AlphaFoldDB" id="A0A2Z2NUU5"/>
<keyword evidence="2" id="KW-0786">Thiamine pyrophosphate</keyword>
<evidence type="ECO:0000259" key="5">
    <source>
        <dbReference type="Pfam" id="PF02776"/>
    </source>
</evidence>
<dbReference type="PANTHER" id="PTHR18968">
    <property type="entry name" value="THIAMINE PYROPHOSPHATE ENZYMES"/>
    <property type="match status" value="1"/>
</dbReference>
<dbReference type="InterPro" id="IPR012001">
    <property type="entry name" value="Thiamin_PyroP_enz_TPP-bd_dom"/>
</dbReference>
<comment type="similarity">
    <text evidence="1">Belongs to the TPP enzyme family.</text>
</comment>
<dbReference type="KEGG" id="gai:IMCC3135_03755"/>
<dbReference type="SUPFAM" id="SSF52518">
    <property type="entry name" value="Thiamin diphosphate-binding fold (THDP-binding)"/>
    <property type="match status" value="2"/>
</dbReference>
<dbReference type="CDD" id="cd02002">
    <property type="entry name" value="TPP_BFDC"/>
    <property type="match status" value="1"/>
</dbReference>
<evidence type="ECO:0000256" key="2">
    <source>
        <dbReference type="ARBA" id="ARBA00023052"/>
    </source>
</evidence>
<dbReference type="InterPro" id="IPR045229">
    <property type="entry name" value="TPP_enz"/>
</dbReference>
<evidence type="ECO:0000256" key="1">
    <source>
        <dbReference type="ARBA" id="ARBA00007812"/>
    </source>
</evidence>
<dbReference type="GO" id="GO:0003984">
    <property type="term" value="F:acetolactate synthase activity"/>
    <property type="evidence" value="ECO:0007669"/>
    <property type="project" value="UniProtKB-EC"/>
</dbReference>
<feature type="domain" description="Thiamine pyrophosphate enzyme TPP-binding" evidence="4">
    <location>
        <begin position="391"/>
        <end position="519"/>
    </location>
</feature>
<accession>A0A2Z2NUU5</accession>
<dbReference type="EMBL" id="CP018632">
    <property type="protein sequence ID" value="ASJ70864.1"/>
    <property type="molecule type" value="Genomic_DNA"/>
</dbReference>
<dbReference type="InterPro" id="IPR029061">
    <property type="entry name" value="THDP-binding"/>
</dbReference>
<dbReference type="GO" id="GO:0050660">
    <property type="term" value="F:flavin adenine dinucleotide binding"/>
    <property type="evidence" value="ECO:0007669"/>
    <property type="project" value="TreeGrafter"/>
</dbReference>
<dbReference type="NCBIfam" id="NF005760">
    <property type="entry name" value="PRK07586.1"/>
    <property type="match status" value="1"/>
</dbReference>
<dbReference type="EC" id="2.2.1.6" evidence="6"/>
<organism evidence="6 7">
    <name type="scientific">Granulosicoccus antarcticus IMCC3135</name>
    <dbReference type="NCBI Taxonomy" id="1192854"/>
    <lineage>
        <taxon>Bacteria</taxon>
        <taxon>Pseudomonadati</taxon>
        <taxon>Pseudomonadota</taxon>
        <taxon>Gammaproteobacteria</taxon>
        <taxon>Chromatiales</taxon>
        <taxon>Granulosicoccaceae</taxon>
        <taxon>Granulosicoccus</taxon>
    </lineage>
</organism>
<dbReference type="GO" id="GO:0030976">
    <property type="term" value="F:thiamine pyrophosphate binding"/>
    <property type="evidence" value="ECO:0007669"/>
    <property type="project" value="InterPro"/>
</dbReference>
<keyword evidence="6" id="KW-0808">Transferase</keyword>
<dbReference type="OrthoDB" id="9785953at2"/>
<dbReference type="RefSeq" id="WP_088916361.1">
    <property type="nucleotide sequence ID" value="NZ_CP018632.1"/>
</dbReference>
<evidence type="ECO:0000313" key="6">
    <source>
        <dbReference type="EMBL" id="ASJ70864.1"/>
    </source>
</evidence>